<reference evidence="2" key="1">
    <citation type="submission" date="2019-07" db="EMBL/GenBank/DDBJ databases">
        <title>Whole genome shotgun sequence of Lactobacillus kefiri NBRC 15888.</title>
        <authorList>
            <person name="Hosoyama A."/>
            <person name="Uohara A."/>
            <person name="Ohji S."/>
            <person name="Ichikawa N."/>
        </authorList>
    </citation>
    <scope>NUCLEOTIDE SEQUENCE [LARGE SCALE GENOMIC DNA]</scope>
    <source>
        <strain evidence="2">NBRC 15888</strain>
    </source>
</reference>
<gene>
    <name evidence="2" type="ORF">LKE01_22990</name>
</gene>
<evidence type="ECO:0000313" key="3">
    <source>
        <dbReference type="Proteomes" id="UP000321893"/>
    </source>
</evidence>
<proteinExistence type="predicted"/>
<keyword evidence="3" id="KW-1185">Reference proteome</keyword>
<dbReference type="AlphaFoldDB" id="A0A511DXB8"/>
<sequence>MKAFHGTSENNVNSIQNDGFNVDRDSGRLPNDLGDGYYFFVKNTFGLSPEKMAFQYAKTYQRSPVAVLSVNVDEKNSNVLNCDCLSTIEEVVKFRLENYEAVKEQLTYYKTVSSPQKGILKRGNLDGIILNMMIEKLESVTGVAIDVIKKNTYTKCECPGYNLSNFPNGTEICIRNSQKITNIQKTSIHN</sequence>
<dbReference type="OrthoDB" id="2243939at2"/>
<evidence type="ECO:0000313" key="2">
    <source>
        <dbReference type="EMBL" id="GEL29479.1"/>
    </source>
</evidence>
<accession>A0A511DXB8</accession>
<feature type="region of interest" description="Disordered" evidence="1">
    <location>
        <begin position="1"/>
        <end position="23"/>
    </location>
</feature>
<dbReference type="RefSeq" id="WP_057962130.1">
    <property type="nucleotide sequence ID" value="NZ_BJVK01000069.1"/>
</dbReference>
<comment type="caution">
    <text evidence="2">The sequence shown here is derived from an EMBL/GenBank/DDBJ whole genome shotgun (WGS) entry which is preliminary data.</text>
</comment>
<feature type="compositionally biased region" description="Polar residues" evidence="1">
    <location>
        <begin position="7"/>
        <end position="19"/>
    </location>
</feature>
<dbReference type="SUPFAM" id="SSF56399">
    <property type="entry name" value="ADP-ribosylation"/>
    <property type="match status" value="1"/>
</dbReference>
<protein>
    <recommendedName>
        <fullName evidence="4">DUF3990 domain-containing protein</fullName>
    </recommendedName>
</protein>
<evidence type="ECO:0000256" key="1">
    <source>
        <dbReference type="SAM" id="MobiDB-lite"/>
    </source>
</evidence>
<evidence type="ECO:0008006" key="4">
    <source>
        <dbReference type="Google" id="ProtNLM"/>
    </source>
</evidence>
<name>A0A511DXB8_LENKE</name>
<organism evidence="2 3">
    <name type="scientific">Lentilactobacillus kefiri</name>
    <name type="common">Lactobacillus kefiri</name>
    <dbReference type="NCBI Taxonomy" id="33962"/>
    <lineage>
        <taxon>Bacteria</taxon>
        <taxon>Bacillati</taxon>
        <taxon>Bacillota</taxon>
        <taxon>Bacilli</taxon>
        <taxon>Lactobacillales</taxon>
        <taxon>Lactobacillaceae</taxon>
        <taxon>Lentilactobacillus</taxon>
    </lineage>
</organism>
<dbReference type="Proteomes" id="UP000321893">
    <property type="component" value="Unassembled WGS sequence"/>
</dbReference>
<dbReference type="EMBL" id="BJVK01000069">
    <property type="protein sequence ID" value="GEL29479.1"/>
    <property type="molecule type" value="Genomic_DNA"/>
</dbReference>